<evidence type="ECO:0000313" key="2">
    <source>
        <dbReference type="EMBL" id="KAJ8344862.1"/>
    </source>
</evidence>
<dbReference type="EMBL" id="JAINUF010000012">
    <property type="protein sequence ID" value="KAJ8344862.1"/>
    <property type="molecule type" value="Genomic_DNA"/>
</dbReference>
<reference evidence="2" key="1">
    <citation type="journal article" date="2023" name="Science">
        <title>Genome structures resolve the early diversification of teleost fishes.</title>
        <authorList>
            <person name="Parey E."/>
            <person name="Louis A."/>
            <person name="Montfort J."/>
            <person name="Bouchez O."/>
            <person name="Roques C."/>
            <person name="Iampietro C."/>
            <person name="Lluch J."/>
            <person name="Castinel A."/>
            <person name="Donnadieu C."/>
            <person name="Desvignes T."/>
            <person name="Floi Bucao C."/>
            <person name="Jouanno E."/>
            <person name="Wen M."/>
            <person name="Mejri S."/>
            <person name="Dirks R."/>
            <person name="Jansen H."/>
            <person name="Henkel C."/>
            <person name="Chen W.J."/>
            <person name="Zahm M."/>
            <person name="Cabau C."/>
            <person name="Klopp C."/>
            <person name="Thompson A.W."/>
            <person name="Robinson-Rechavi M."/>
            <person name="Braasch I."/>
            <person name="Lecointre G."/>
            <person name="Bobe J."/>
            <person name="Postlethwait J.H."/>
            <person name="Berthelot C."/>
            <person name="Roest Crollius H."/>
            <person name="Guiguen Y."/>
        </authorList>
    </citation>
    <scope>NUCLEOTIDE SEQUENCE</scope>
    <source>
        <strain evidence="2">WJC10195</strain>
    </source>
</reference>
<proteinExistence type="predicted"/>
<gene>
    <name evidence="2" type="ORF">SKAU_G00290550</name>
</gene>
<dbReference type="Proteomes" id="UP001152622">
    <property type="component" value="Chromosome 12"/>
</dbReference>
<accession>A0A9Q1ILA3</accession>
<feature type="region of interest" description="Disordered" evidence="1">
    <location>
        <begin position="31"/>
        <end position="76"/>
    </location>
</feature>
<keyword evidence="3" id="KW-1185">Reference proteome</keyword>
<sequence>MVLILLEEQKGLRGGITAHSRPSHRMRRAIKRQPLPLRFDSADRHSGAAADKGCGADPVHQYLRRAPAKTRGSEPP</sequence>
<organism evidence="2 3">
    <name type="scientific">Synaphobranchus kaupii</name>
    <name type="common">Kaup's arrowtooth eel</name>
    <dbReference type="NCBI Taxonomy" id="118154"/>
    <lineage>
        <taxon>Eukaryota</taxon>
        <taxon>Metazoa</taxon>
        <taxon>Chordata</taxon>
        <taxon>Craniata</taxon>
        <taxon>Vertebrata</taxon>
        <taxon>Euteleostomi</taxon>
        <taxon>Actinopterygii</taxon>
        <taxon>Neopterygii</taxon>
        <taxon>Teleostei</taxon>
        <taxon>Anguilliformes</taxon>
        <taxon>Synaphobranchidae</taxon>
        <taxon>Synaphobranchus</taxon>
    </lineage>
</organism>
<protein>
    <submittedName>
        <fullName evidence="2">Uncharacterized protein</fullName>
    </submittedName>
</protein>
<comment type="caution">
    <text evidence="2">The sequence shown here is derived from an EMBL/GenBank/DDBJ whole genome shotgun (WGS) entry which is preliminary data.</text>
</comment>
<evidence type="ECO:0000313" key="3">
    <source>
        <dbReference type="Proteomes" id="UP001152622"/>
    </source>
</evidence>
<name>A0A9Q1ILA3_SYNKA</name>
<evidence type="ECO:0000256" key="1">
    <source>
        <dbReference type="SAM" id="MobiDB-lite"/>
    </source>
</evidence>
<dbReference type="AlphaFoldDB" id="A0A9Q1ILA3"/>